<name>A0A0A1MD38_9BACI</name>
<dbReference type="Gene3D" id="3.60.40.10">
    <property type="entry name" value="PPM-type phosphatase domain"/>
    <property type="match status" value="1"/>
</dbReference>
<evidence type="ECO:0000313" key="2">
    <source>
        <dbReference type="EMBL" id="CEI80998.1"/>
    </source>
</evidence>
<feature type="domain" description="PPM-type phosphatase" evidence="1">
    <location>
        <begin position="16"/>
        <end position="256"/>
    </location>
</feature>
<dbReference type="STRING" id="545501.BN997_00811"/>
<dbReference type="InterPro" id="IPR036457">
    <property type="entry name" value="PPM-type-like_dom_sf"/>
</dbReference>
<dbReference type="EMBL" id="CDGG01000001">
    <property type="protein sequence ID" value="CEI80998.1"/>
    <property type="molecule type" value="Genomic_DNA"/>
</dbReference>
<proteinExistence type="predicted"/>
<dbReference type="RefSeq" id="WP_042529846.1">
    <property type="nucleotide sequence ID" value="NZ_CDGG01000001.1"/>
</dbReference>
<dbReference type="AlphaFoldDB" id="A0A0A1MD38"/>
<reference evidence="2 3" key="1">
    <citation type="submission" date="2014-11" db="EMBL/GenBank/DDBJ databases">
        <authorList>
            <person name="Urmite Genomes Urmite Genomes"/>
        </authorList>
    </citation>
    <scope>NUCLEOTIDE SEQUENCE [LARGE SCALE GENOMIC DNA]</scope>
    <source>
        <strain evidence="2 3">Oc5</strain>
    </source>
</reference>
<dbReference type="Proteomes" id="UP000040453">
    <property type="component" value="Unassembled WGS sequence"/>
</dbReference>
<dbReference type="Pfam" id="PF13672">
    <property type="entry name" value="PP2C_2"/>
    <property type="match status" value="1"/>
</dbReference>
<dbReference type="SUPFAM" id="SSF81606">
    <property type="entry name" value="PP2C-like"/>
    <property type="match status" value="1"/>
</dbReference>
<gene>
    <name evidence="2" type="ORF">BN997_00811</name>
</gene>
<organism evidence="2 3">
    <name type="scientific">Oceanobacillus oncorhynchi</name>
    <dbReference type="NCBI Taxonomy" id="545501"/>
    <lineage>
        <taxon>Bacteria</taxon>
        <taxon>Bacillati</taxon>
        <taxon>Bacillota</taxon>
        <taxon>Bacilli</taxon>
        <taxon>Bacillales</taxon>
        <taxon>Bacillaceae</taxon>
        <taxon>Oceanobacillus</taxon>
    </lineage>
</organism>
<dbReference type="InterPro" id="IPR001932">
    <property type="entry name" value="PPM-type_phosphatase-like_dom"/>
</dbReference>
<sequence length="295" mass="33131">MIHISKVHKQGSAPTNEDAYVENLGRKLFAVIDGATGVGGLPGKIAAETMQHRLDNTNTGASFIDLIHQGNRDLAERTKQELGQEINAISKEKRSTCGIAAIQIHETYMEYAQSGDCMIFVKYQDGGIQALSYDHVMRLDEKVISDLYEAISGRIGADVSGEAFQKVYQEEKEQVIPALAANRRKLNTVQGYSIMDGTAEAMDFLSYGRIPLQQVEKVLLLTDGMQLYGVDGDVWRDTAMYAMEYGIERLLKYVVQQEESDIYLQRYPRFKYADDKTAILLECSDEERGFIEKSK</sequence>
<dbReference type="OrthoDB" id="1755431at2"/>
<protein>
    <recommendedName>
        <fullName evidence="1">PPM-type phosphatase domain-containing protein</fullName>
    </recommendedName>
</protein>
<accession>A0A0A1MD38</accession>
<evidence type="ECO:0000313" key="3">
    <source>
        <dbReference type="Proteomes" id="UP000040453"/>
    </source>
</evidence>
<keyword evidence="3" id="KW-1185">Reference proteome</keyword>
<evidence type="ECO:0000259" key="1">
    <source>
        <dbReference type="Pfam" id="PF13672"/>
    </source>
</evidence>